<protein>
    <submittedName>
        <fullName evidence="2">Uncharacterized protein</fullName>
    </submittedName>
</protein>
<gene>
    <name evidence="2" type="ORF">QQF64_022658</name>
</gene>
<accession>A0ABR3L396</accession>
<evidence type="ECO:0000256" key="1">
    <source>
        <dbReference type="SAM" id="MobiDB-lite"/>
    </source>
</evidence>
<organism evidence="2 3">
    <name type="scientific">Cirrhinus molitorella</name>
    <name type="common">mud carp</name>
    <dbReference type="NCBI Taxonomy" id="172907"/>
    <lineage>
        <taxon>Eukaryota</taxon>
        <taxon>Metazoa</taxon>
        <taxon>Chordata</taxon>
        <taxon>Craniata</taxon>
        <taxon>Vertebrata</taxon>
        <taxon>Euteleostomi</taxon>
        <taxon>Actinopterygii</taxon>
        <taxon>Neopterygii</taxon>
        <taxon>Teleostei</taxon>
        <taxon>Ostariophysi</taxon>
        <taxon>Cypriniformes</taxon>
        <taxon>Cyprinidae</taxon>
        <taxon>Labeoninae</taxon>
        <taxon>Labeonini</taxon>
        <taxon>Cirrhinus</taxon>
    </lineage>
</organism>
<feature type="compositionally biased region" description="Polar residues" evidence="1">
    <location>
        <begin position="21"/>
        <end position="30"/>
    </location>
</feature>
<proteinExistence type="predicted"/>
<dbReference type="Proteomes" id="UP001558613">
    <property type="component" value="Unassembled WGS sequence"/>
</dbReference>
<evidence type="ECO:0000313" key="2">
    <source>
        <dbReference type="EMBL" id="KAL1247282.1"/>
    </source>
</evidence>
<sequence>MFTAPYEQHTASLFYDGGAQTPESPYRSSSRMANVLELQKRANVSCANRKLAESQSEKDKYQQVLQQVLPSRSLAR</sequence>
<evidence type="ECO:0000313" key="3">
    <source>
        <dbReference type="Proteomes" id="UP001558613"/>
    </source>
</evidence>
<name>A0ABR3L396_9TELE</name>
<comment type="caution">
    <text evidence="2">The sequence shown here is derived from an EMBL/GenBank/DDBJ whole genome shotgun (WGS) entry which is preliminary data.</text>
</comment>
<keyword evidence="3" id="KW-1185">Reference proteome</keyword>
<feature type="region of interest" description="Disordered" evidence="1">
    <location>
        <begin position="1"/>
        <end position="30"/>
    </location>
</feature>
<dbReference type="EMBL" id="JAYMGO010000025">
    <property type="protein sequence ID" value="KAL1247282.1"/>
    <property type="molecule type" value="Genomic_DNA"/>
</dbReference>
<reference evidence="2 3" key="1">
    <citation type="submission" date="2023-09" db="EMBL/GenBank/DDBJ databases">
        <authorList>
            <person name="Wang M."/>
        </authorList>
    </citation>
    <scope>NUCLEOTIDE SEQUENCE [LARGE SCALE GENOMIC DNA]</scope>
    <source>
        <strain evidence="2">GT-2023</strain>
        <tissue evidence="2">Liver</tissue>
    </source>
</reference>